<dbReference type="EMBL" id="RNRV01000013">
    <property type="protein sequence ID" value="MHO04685.1"/>
    <property type="molecule type" value="Genomic_DNA"/>
</dbReference>
<sequence>MVKKNLVAVMVALSVTLATPAHAIDAASVQKYCDDVKASAQAAMKRDIVLRQPSKSPSSVFEDSVKSCMEHISSMGIGINIPGIGDITGMLQSLAKKMLDMACQAAKDEFDSAVNDAMDKVNKPFDDMNSIPGINGGVEINNSGGISTGNGGSVSDVIGNQGNQAIGGFNFN</sequence>
<feature type="signal peptide" evidence="1">
    <location>
        <begin position="1"/>
        <end position="23"/>
    </location>
</feature>
<accession>A0A3L0W6Q3</accession>
<gene>
    <name evidence="2" type="ORF">D9F05_09900</name>
</gene>
<evidence type="ECO:0000313" key="2">
    <source>
        <dbReference type="EMBL" id="MHO04685.1"/>
    </source>
</evidence>
<feature type="chain" id="PRO_5018134886" evidence="1">
    <location>
        <begin position="24"/>
        <end position="172"/>
    </location>
</feature>
<evidence type="ECO:0000256" key="1">
    <source>
        <dbReference type="SAM" id="SignalP"/>
    </source>
</evidence>
<reference evidence="2" key="1">
    <citation type="submission" date="2018-10" db="EMBL/GenBank/DDBJ databases">
        <authorList>
            <consortium name="NARMS: The National Antimicrobial Resistance Monitoring System"/>
        </authorList>
    </citation>
    <scope>NUCLEOTIDE SEQUENCE [LARGE SCALE GENOMIC DNA]</scope>
    <source>
        <strain evidence="2">CVM N17EC0388</strain>
    </source>
</reference>
<organism evidence="2">
    <name type="scientific">Escherichia coli</name>
    <dbReference type="NCBI Taxonomy" id="562"/>
    <lineage>
        <taxon>Bacteria</taxon>
        <taxon>Pseudomonadati</taxon>
        <taxon>Pseudomonadota</taxon>
        <taxon>Gammaproteobacteria</taxon>
        <taxon>Enterobacterales</taxon>
        <taxon>Enterobacteriaceae</taxon>
        <taxon>Escherichia</taxon>
    </lineage>
</organism>
<keyword evidence="1" id="KW-0732">Signal</keyword>
<proteinExistence type="predicted"/>
<dbReference type="AlphaFoldDB" id="A0A3L0W6Q3"/>
<comment type="caution">
    <text evidence="2">The sequence shown here is derived from an EMBL/GenBank/DDBJ whole genome shotgun (WGS) entry which is preliminary data.</text>
</comment>
<name>A0A3L0W6Q3_ECOLX</name>
<protein>
    <submittedName>
        <fullName evidence="2">Uncharacterized protein</fullName>
    </submittedName>
</protein>